<sequence length="374" mass="41018">MLFDSSVRKELSRSFGATLVVILTIVVTMMLIRTLGLAANGAVSPQDVVMVLGYNAIGQLPLILALALFVSVVLSLGRMYRESEMAIWFSAGIGLARFIRPVMRMGLPGMLGIGVLVLGVWPWGNRQMLELKVRYEQRSDLSRVAPGAFQSSSDGSRVFFIERNGDTTSIARNVFLLNNKDDIESVTTAHSGHVERTGDERELVLDVGHRNEQNSKTGEHTRMNFDHFRTQIDNGRMPAPQTLPPKAVDTLDLLQDFNLANQGELVWRLGLLLGSANLLLLGIGTATTNPRRPNNWNLLFALLAFMVYFNLVNLSQAWVSAGRIPSVQALIVLHGLALFLALALIWWRDHATVVHLRKLRNGNAGGTAAAGSAA</sequence>
<evidence type="ECO:0000256" key="5">
    <source>
        <dbReference type="ARBA" id="ARBA00022519"/>
    </source>
</evidence>
<feature type="transmembrane region" description="Helical" evidence="9">
    <location>
        <begin position="327"/>
        <end position="347"/>
    </location>
</feature>
<feature type="transmembrane region" description="Helical" evidence="9">
    <location>
        <begin position="105"/>
        <end position="124"/>
    </location>
</feature>
<protein>
    <recommendedName>
        <fullName evidence="2">Lipopolysaccharide export system permease protein LptF</fullName>
    </recommendedName>
</protein>
<dbReference type="NCBIfam" id="TIGR04407">
    <property type="entry name" value="LptF_YjgP"/>
    <property type="match status" value="1"/>
</dbReference>
<dbReference type="Proteomes" id="UP001500279">
    <property type="component" value="Unassembled WGS sequence"/>
</dbReference>
<keyword evidence="8 9" id="KW-0472">Membrane</keyword>
<dbReference type="PANTHER" id="PTHR33529">
    <property type="entry name" value="SLR0882 PROTEIN-RELATED"/>
    <property type="match status" value="1"/>
</dbReference>
<evidence type="ECO:0000256" key="8">
    <source>
        <dbReference type="ARBA" id="ARBA00023136"/>
    </source>
</evidence>
<accession>A0ABN1K8B3</accession>
<comment type="subcellular location">
    <subcellularLocation>
        <location evidence="1">Cell inner membrane</location>
        <topology evidence="1">Multi-pass membrane protein</topology>
    </subcellularLocation>
</comment>
<evidence type="ECO:0000256" key="6">
    <source>
        <dbReference type="ARBA" id="ARBA00022692"/>
    </source>
</evidence>
<proteinExistence type="predicted"/>
<reference evidence="10 11" key="1">
    <citation type="journal article" date="2019" name="Int. J. Syst. Evol. Microbiol.">
        <title>The Global Catalogue of Microorganisms (GCM) 10K type strain sequencing project: providing services to taxonomists for standard genome sequencing and annotation.</title>
        <authorList>
            <consortium name="The Broad Institute Genomics Platform"/>
            <consortium name="The Broad Institute Genome Sequencing Center for Infectious Disease"/>
            <person name="Wu L."/>
            <person name="Ma J."/>
        </authorList>
    </citation>
    <scope>NUCLEOTIDE SEQUENCE [LARGE SCALE GENOMIC DNA]</scope>
    <source>
        <strain evidence="10 11">JCM 15503</strain>
    </source>
</reference>
<name>A0ABN1K8B3_9BURK</name>
<gene>
    <name evidence="10" type="primary">lptF</name>
    <name evidence="10" type="ORF">GCM10009107_38350</name>
</gene>
<dbReference type="InterPro" id="IPR030922">
    <property type="entry name" value="LptF"/>
</dbReference>
<feature type="transmembrane region" description="Helical" evidence="9">
    <location>
        <begin position="12"/>
        <end position="32"/>
    </location>
</feature>
<evidence type="ECO:0000313" key="11">
    <source>
        <dbReference type="Proteomes" id="UP001500279"/>
    </source>
</evidence>
<evidence type="ECO:0000256" key="1">
    <source>
        <dbReference type="ARBA" id="ARBA00004429"/>
    </source>
</evidence>
<evidence type="ECO:0000256" key="3">
    <source>
        <dbReference type="ARBA" id="ARBA00022448"/>
    </source>
</evidence>
<feature type="transmembrane region" description="Helical" evidence="9">
    <location>
        <begin position="296"/>
        <end position="315"/>
    </location>
</feature>
<dbReference type="Pfam" id="PF03739">
    <property type="entry name" value="LptF_LptG"/>
    <property type="match status" value="1"/>
</dbReference>
<keyword evidence="6 9" id="KW-0812">Transmembrane</keyword>
<dbReference type="RefSeq" id="WP_141289298.1">
    <property type="nucleotide sequence ID" value="NZ_BAAAEW010000025.1"/>
</dbReference>
<keyword evidence="7 9" id="KW-1133">Transmembrane helix</keyword>
<dbReference type="InterPro" id="IPR005495">
    <property type="entry name" value="LptG/LptF_permease"/>
</dbReference>
<feature type="transmembrane region" description="Helical" evidence="9">
    <location>
        <begin position="265"/>
        <end position="284"/>
    </location>
</feature>
<evidence type="ECO:0000256" key="9">
    <source>
        <dbReference type="SAM" id="Phobius"/>
    </source>
</evidence>
<organism evidence="10 11">
    <name type="scientific">Ideonella azotifigens</name>
    <dbReference type="NCBI Taxonomy" id="513160"/>
    <lineage>
        <taxon>Bacteria</taxon>
        <taxon>Pseudomonadati</taxon>
        <taxon>Pseudomonadota</taxon>
        <taxon>Betaproteobacteria</taxon>
        <taxon>Burkholderiales</taxon>
        <taxon>Sphaerotilaceae</taxon>
        <taxon>Ideonella</taxon>
    </lineage>
</organism>
<feature type="transmembrane region" description="Helical" evidence="9">
    <location>
        <begin position="52"/>
        <end position="76"/>
    </location>
</feature>
<evidence type="ECO:0000256" key="4">
    <source>
        <dbReference type="ARBA" id="ARBA00022475"/>
    </source>
</evidence>
<evidence type="ECO:0000313" key="10">
    <source>
        <dbReference type="EMBL" id="GAA0758132.1"/>
    </source>
</evidence>
<keyword evidence="3" id="KW-0813">Transport</keyword>
<evidence type="ECO:0000256" key="7">
    <source>
        <dbReference type="ARBA" id="ARBA00022989"/>
    </source>
</evidence>
<dbReference type="EMBL" id="BAAAEW010000025">
    <property type="protein sequence ID" value="GAA0758132.1"/>
    <property type="molecule type" value="Genomic_DNA"/>
</dbReference>
<comment type="caution">
    <text evidence="10">The sequence shown here is derived from an EMBL/GenBank/DDBJ whole genome shotgun (WGS) entry which is preliminary data.</text>
</comment>
<keyword evidence="4" id="KW-1003">Cell membrane</keyword>
<dbReference type="PANTHER" id="PTHR33529:SF7">
    <property type="entry name" value="LIPOPOLYSACCHARIDE EXPORT SYSTEM PERMEASE PROTEIN LPTF"/>
    <property type="match status" value="1"/>
</dbReference>
<keyword evidence="11" id="KW-1185">Reference proteome</keyword>
<keyword evidence="5" id="KW-0997">Cell inner membrane</keyword>
<evidence type="ECO:0000256" key="2">
    <source>
        <dbReference type="ARBA" id="ARBA00014213"/>
    </source>
</evidence>